<dbReference type="Proteomes" id="UP000077667">
    <property type="component" value="Chromosome"/>
</dbReference>
<sequence length="171" mass="18678">MFMKTQTEVWLRGEKIPGLALQLQPAADALLQAKEELQGLLNGFPDALLWERPAGVASVGFHLKHIAGFLDRLLTYAEGNALTKQQLETLKSEIAVQPLSLKQLLENAVAAIDQTISRYKNFPEAVLTEARKVGRAGLPSTVIGLCFHAAEHTMRHTGQLLVTTAVLKGRS</sequence>
<keyword evidence="2" id="KW-0378">Hydrolase</keyword>
<evidence type="ECO:0000313" key="2">
    <source>
        <dbReference type="EMBL" id="ANH82142.1"/>
    </source>
</evidence>
<dbReference type="InterPro" id="IPR034660">
    <property type="entry name" value="DinB/YfiT-like"/>
</dbReference>
<name>A0A1A9I658_9BACT</name>
<evidence type="ECO:0000259" key="1">
    <source>
        <dbReference type="Pfam" id="PF12867"/>
    </source>
</evidence>
<dbReference type="KEGG" id="nia:A8C56_15230"/>
<feature type="domain" description="DinB-like" evidence="1">
    <location>
        <begin position="30"/>
        <end position="160"/>
    </location>
</feature>
<dbReference type="Gene3D" id="1.20.120.450">
    <property type="entry name" value="dinb family like domain"/>
    <property type="match status" value="1"/>
</dbReference>
<gene>
    <name evidence="2" type="ORF">A8C56_15230</name>
</gene>
<dbReference type="STRING" id="1176587.A8C56_15230"/>
<dbReference type="EMBL" id="CP015772">
    <property type="protein sequence ID" value="ANH82142.1"/>
    <property type="molecule type" value="Genomic_DNA"/>
</dbReference>
<reference evidence="2 3" key="1">
    <citation type="submission" date="2016-05" db="EMBL/GenBank/DDBJ databases">
        <title>Niabella ginsenosidivorans BS26 whole genome sequencing.</title>
        <authorList>
            <person name="Im W.T."/>
            <person name="Siddiqi M.Z."/>
        </authorList>
    </citation>
    <scope>NUCLEOTIDE SEQUENCE [LARGE SCALE GENOMIC DNA]</scope>
    <source>
        <strain evidence="2 3">BS26</strain>
    </source>
</reference>
<dbReference type="GO" id="GO:0016787">
    <property type="term" value="F:hydrolase activity"/>
    <property type="evidence" value="ECO:0007669"/>
    <property type="project" value="UniProtKB-KW"/>
</dbReference>
<dbReference type="AlphaFoldDB" id="A0A1A9I658"/>
<evidence type="ECO:0000313" key="3">
    <source>
        <dbReference type="Proteomes" id="UP000077667"/>
    </source>
</evidence>
<dbReference type="Pfam" id="PF12867">
    <property type="entry name" value="DinB_2"/>
    <property type="match status" value="1"/>
</dbReference>
<proteinExistence type="predicted"/>
<dbReference type="SUPFAM" id="SSF109854">
    <property type="entry name" value="DinB/YfiT-like putative metalloenzymes"/>
    <property type="match status" value="1"/>
</dbReference>
<keyword evidence="3" id="KW-1185">Reference proteome</keyword>
<dbReference type="InterPro" id="IPR024775">
    <property type="entry name" value="DinB-like"/>
</dbReference>
<accession>A0A1A9I658</accession>
<protein>
    <submittedName>
        <fullName evidence="2">Metal-dependent hydrolase</fullName>
    </submittedName>
</protein>
<organism evidence="2 3">
    <name type="scientific">Niabella ginsenosidivorans</name>
    <dbReference type="NCBI Taxonomy" id="1176587"/>
    <lineage>
        <taxon>Bacteria</taxon>
        <taxon>Pseudomonadati</taxon>
        <taxon>Bacteroidota</taxon>
        <taxon>Chitinophagia</taxon>
        <taxon>Chitinophagales</taxon>
        <taxon>Chitinophagaceae</taxon>
        <taxon>Niabella</taxon>
    </lineage>
</organism>